<dbReference type="AlphaFoldDB" id="A0A8T1R765"/>
<feature type="region of interest" description="Disordered" evidence="3">
    <location>
        <begin position="204"/>
        <end position="239"/>
    </location>
</feature>
<keyword evidence="2" id="KW-0175">Coiled coil</keyword>
<evidence type="ECO:0000313" key="6">
    <source>
        <dbReference type="Proteomes" id="UP000811609"/>
    </source>
</evidence>
<organism evidence="5 6">
    <name type="scientific">Carya illinoinensis</name>
    <name type="common">Pecan</name>
    <dbReference type="NCBI Taxonomy" id="32201"/>
    <lineage>
        <taxon>Eukaryota</taxon>
        <taxon>Viridiplantae</taxon>
        <taxon>Streptophyta</taxon>
        <taxon>Embryophyta</taxon>
        <taxon>Tracheophyta</taxon>
        <taxon>Spermatophyta</taxon>
        <taxon>Magnoliopsida</taxon>
        <taxon>eudicotyledons</taxon>
        <taxon>Gunneridae</taxon>
        <taxon>Pentapetalae</taxon>
        <taxon>rosids</taxon>
        <taxon>fabids</taxon>
        <taxon>Fagales</taxon>
        <taxon>Juglandaceae</taxon>
        <taxon>Carya</taxon>
    </lineage>
</organism>
<protein>
    <recommendedName>
        <fullName evidence="4">RRM domain-containing protein</fullName>
    </recommendedName>
</protein>
<dbReference type="SMART" id="SM00360">
    <property type="entry name" value="RRM"/>
    <property type="match status" value="1"/>
</dbReference>
<dbReference type="SUPFAM" id="SSF54928">
    <property type="entry name" value="RNA-binding domain, RBD"/>
    <property type="match status" value="1"/>
</dbReference>
<proteinExistence type="predicted"/>
<keyword evidence="6" id="KW-1185">Reference proteome</keyword>
<dbReference type="InterPro" id="IPR012677">
    <property type="entry name" value="Nucleotide-bd_a/b_plait_sf"/>
</dbReference>
<feature type="compositionally biased region" description="Basic and acidic residues" evidence="3">
    <location>
        <begin position="204"/>
        <end position="217"/>
    </location>
</feature>
<evidence type="ECO:0000313" key="5">
    <source>
        <dbReference type="EMBL" id="KAG6662369.1"/>
    </source>
</evidence>
<evidence type="ECO:0000256" key="1">
    <source>
        <dbReference type="PROSITE-ProRule" id="PRU00176"/>
    </source>
</evidence>
<feature type="compositionally biased region" description="Basic and acidic residues" evidence="3">
    <location>
        <begin position="176"/>
        <end position="187"/>
    </location>
</feature>
<reference evidence="5" key="1">
    <citation type="submission" date="2020-12" db="EMBL/GenBank/DDBJ databases">
        <title>WGS assembly of Carya illinoinensis cv. Pawnee.</title>
        <authorList>
            <person name="Platts A."/>
            <person name="Shu S."/>
            <person name="Wright S."/>
            <person name="Barry K."/>
            <person name="Edger P."/>
            <person name="Pires J.C."/>
            <person name="Schmutz J."/>
        </authorList>
    </citation>
    <scope>NUCLEOTIDE SEQUENCE</scope>
    <source>
        <tissue evidence="5">Leaf</tissue>
    </source>
</reference>
<dbReference type="OrthoDB" id="272703at2759"/>
<dbReference type="PROSITE" id="PS50102">
    <property type="entry name" value="RRM"/>
    <property type="match status" value="1"/>
</dbReference>
<sequence length="352" mass="41584">MTIDDESSIYVGGLPYDATEESIRRVFDLYGSVVAVKIINDHSTRGKCYGFVTFTNPRSAVDAINDMNGRTIDGRVIKVNGVRSRVGRPNFDRESFQRKVERGTDWDRGRDQERGYDRERTRYRDRNNDWSRERDRSRDHVRERERGYDHARIHDGVRAPFLTRDRDEDGDMVDNGQEHSRNHDEDWERDRDLDLEREWDRTNELDKSVDNGKDQHSNRQNGFDVNGSHGREISPESIDDYYDREKEEFERLTHTIDELRKEISQMEERVEEKQKLIMDLQIESKKLEDELIASKKHTSHNQMQLTKMYKCFRLVKDYSERLKSSEQELQALVDTAKLETDADDVGLRDGNA</sequence>
<dbReference type="PANTHER" id="PTHR48034">
    <property type="entry name" value="TRANSFORMER-2 SEX-DETERMINING PROTEIN-RELATED"/>
    <property type="match status" value="1"/>
</dbReference>
<dbReference type="InterPro" id="IPR000504">
    <property type="entry name" value="RRM_dom"/>
</dbReference>
<name>A0A8T1R765_CARIL</name>
<keyword evidence="1" id="KW-0694">RNA-binding</keyword>
<dbReference type="EMBL" id="CM031811">
    <property type="protein sequence ID" value="KAG6662369.1"/>
    <property type="molecule type" value="Genomic_DNA"/>
</dbReference>
<dbReference type="InterPro" id="IPR050441">
    <property type="entry name" value="RBM"/>
</dbReference>
<evidence type="ECO:0000259" key="4">
    <source>
        <dbReference type="PROSITE" id="PS50102"/>
    </source>
</evidence>
<dbReference type="FunFam" id="3.30.70.330:FF:000539">
    <property type="entry name" value="RNA-binding (RRM/RBD/RNP motifs) family protein"/>
    <property type="match status" value="1"/>
</dbReference>
<dbReference type="GO" id="GO:0003723">
    <property type="term" value="F:RNA binding"/>
    <property type="evidence" value="ECO:0007669"/>
    <property type="project" value="UniProtKB-UniRule"/>
</dbReference>
<feature type="domain" description="RRM" evidence="4">
    <location>
        <begin position="7"/>
        <end position="84"/>
    </location>
</feature>
<feature type="coiled-coil region" evidence="2">
    <location>
        <begin position="242"/>
        <end position="335"/>
    </location>
</feature>
<dbReference type="Pfam" id="PF00076">
    <property type="entry name" value="RRM_1"/>
    <property type="match status" value="1"/>
</dbReference>
<evidence type="ECO:0000256" key="3">
    <source>
        <dbReference type="SAM" id="MobiDB-lite"/>
    </source>
</evidence>
<dbReference type="Proteomes" id="UP000811609">
    <property type="component" value="Chromosome 3"/>
</dbReference>
<gene>
    <name evidence="5" type="ORF">CIPAW_03G237400</name>
</gene>
<dbReference type="CDD" id="cd00590">
    <property type="entry name" value="RRM_SF"/>
    <property type="match status" value="1"/>
</dbReference>
<dbReference type="Gene3D" id="3.30.70.330">
    <property type="match status" value="1"/>
</dbReference>
<comment type="caution">
    <text evidence="5">The sequence shown here is derived from an EMBL/GenBank/DDBJ whole genome shotgun (WGS) entry which is preliminary data.</text>
</comment>
<dbReference type="InterPro" id="IPR035979">
    <property type="entry name" value="RBD_domain_sf"/>
</dbReference>
<evidence type="ECO:0000256" key="2">
    <source>
        <dbReference type="SAM" id="Coils"/>
    </source>
</evidence>
<accession>A0A8T1R765</accession>
<feature type="region of interest" description="Disordered" evidence="3">
    <location>
        <begin position="159"/>
        <end position="187"/>
    </location>
</feature>